<dbReference type="PANTHER" id="PTHR42070:SF1">
    <property type="entry name" value="FILAMENT ASSOCIATED PROTEIN, PUTATIVE (AFU_ORTHOLOGUE AFUA_8G06630)-RELATED"/>
    <property type="match status" value="1"/>
</dbReference>
<feature type="region of interest" description="Disordered" evidence="1">
    <location>
        <begin position="84"/>
        <end position="185"/>
    </location>
</feature>
<reference evidence="2 3" key="1">
    <citation type="submission" date="2018-02" db="EMBL/GenBank/DDBJ databases">
        <title>The genomes of Aspergillus section Nigri reveals drivers in fungal speciation.</title>
        <authorList>
            <consortium name="DOE Joint Genome Institute"/>
            <person name="Vesth T.C."/>
            <person name="Nybo J."/>
            <person name="Theobald S."/>
            <person name="Brandl J."/>
            <person name="Frisvad J.C."/>
            <person name="Nielsen K.F."/>
            <person name="Lyhne E.K."/>
            <person name="Kogle M.E."/>
            <person name="Kuo A."/>
            <person name="Riley R."/>
            <person name="Clum A."/>
            <person name="Nolan M."/>
            <person name="Lipzen A."/>
            <person name="Salamov A."/>
            <person name="Henrissat B."/>
            <person name="Wiebenga A."/>
            <person name="De vries R.P."/>
            <person name="Grigoriev I.V."/>
            <person name="Mortensen U.H."/>
            <person name="Andersen M.R."/>
            <person name="Baker S.E."/>
        </authorList>
    </citation>
    <scope>NUCLEOTIDE SEQUENCE [LARGE SCALE GENOMIC DNA]</scope>
    <source>
        <strain evidence="2 3">CBS 115571</strain>
    </source>
</reference>
<feature type="compositionally biased region" description="Basic and acidic residues" evidence="1">
    <location>
        <begin position="9"/>
        <end position="27"/>
    </location>
</feature>
<dbReference type="Proteomes" id="UP000249829">
    <property type="component" value="Unassembled WGS sequence"/>
</dbReference>
<keyword evidence="3" id="KW-1185">Reference proteome</keyword>
<name>A0A2V5H7Y3_ASPV1</name>
<feature type="compositionally biased region" description="Basic and acidic residues" evidence="1">
    <location>
        <begin position="156"/>
        <end position="165"/>
    </location>
</feature>
<gene>
    <name evidence="2" type="ORF">BO99DRAFT_434150</name>
</gene>
<dbReference type="STRING" id="1450538.A0A2V5H7Y3"/>
<evidence type="ECO:0000256" key="1">
    <source>
        <dbReference type="SAM" id="MobiDB-lite"/>
    </source>
</evidence>
<feature type="region of interest" description="Disordered" evidence="1">
    <location>
        <begin position="1"/>
        <end position="27"/>
    </location>
</feature>
<sequence length="250" mass="27665">MDSPSPPRVADRLARIRENQRRSRAEKLAHTRDLEKKLISLQEIIRQNDVYHRLTVQGLEDENRRLRSLLSDVGLSPTAIEEYLDKSVEDPSPTQKIAIPSLPRSESGVQAPSSRGPAQQTCRSESTPDTAGALPPPESKPVNDSSESTVEIKGQSMEKGREKSHGQSVCGCSPDETGTSWPDSKSGDVLNTTLCAIADELITQYNTRGVELDEIRRKLWAGFSRGLTTEEGCRVQNQILFQVLDEISNN</sequence>
<organism evidence="2 3">
    <name type="scientific">Aspergillus violaceofuscus (strain CBS 115571)</name>
    <dbReference type="NCBI Taxonomy" id="1450538"/>
    <lineage>
        <taxon>Eukaryota</taxon>
        <taxon>Fungi</taxon>
        <taxon>Dikarya</taxon>
        <taxon>Ascomycota</taxon>
        <taxon>Pezizomycotina</taxon>
        <taxon>Eurotiomycetes</taxon>
        <taxon>Eurotiomycetidae</taxon>
        <taxon>Eurotiales</taxon>
        <taxon>Aspergillaceae</taxon>
        <taxon>Aspergillus</taxon>
    </lineage>
</organism>
<feature type="compositionally biased region" description="Polar residues" evidence="1">
    <location>
        <begin position="176"/>
        <end position="185"/>
    </location>
</feature>
<dbReference type="EMBL" id="KZ825151">
    <property type="protein sequence ID" value="PYI17794.1"/>
    <property type="molecule type" value="Genomic_DNA"/>
</dbReference>
<evidence type="ECO:0000313" key="3">
    <source>
        <dbReference type="Proteomes" id="UP000249829"/>
    </source>
</evidence>
<protein>
    <recommendedName>
        <fullName evidence="4">BZIP domain-containing protein</fullName>
    </recommendedName>
</protein>
<dbReference type="PANTHER" id="PTHR42070">
    <property type="entry name" value="FILAMENT ASSOCIATED PROTEIN, PUTATIVE (AFU_ORTHOLOGUE AFUA_8G06630)-RELATED"/>
    <property type="match status" value="1"/>
</dbReference>
<proteinExistence type="predicted"/>
<accession>A0A2V5H7Y3</accession>
<dbReference type="CDD" id="cd14688">
    <property type="entry name" value="bZIP_YAP"/>
    <property type="match status" value="1"/>
</dbReference>
<evidence type="ECO:0000313" key="2">
    <source>
        <dbReference type="EMBL" id="PYI17794.1"/>
    </source>
</evidence>
<evidence type="ECO:0008006" key="4">
    <source>
        <dbReference type="Google" id="ProtNLM"/>
    </source>
</evidence>
<dbReference type="AlphaFoldDB" id="A0A2V5H7Y3"/>
<feature type="compositionally biased region" description="Polar residues" evidence="1">
    <location>
        <begin position="107"/>
        <end position="129"/>
    </location>
</feature>
<dbReference type="OMA" id="QNHILFQ"/>